<dbReference type="GO" id="GO:0016616">
    <property type="term" value="F:oxidoreductase activity, acting on the CH-OH group of donors, NAD or NADP as acceptor"/>
    <property type="evidence" value="ECO:0007669"/>
    <property type="project" value="InterPro"/>
</dbReference>
<dbReference type="InterPro" id="IPR001173">
    <property type="entry name" value="Glyco_trans_2-like"/>
</dbReference>
<reference evidence="2 3" key="1">
    <citation type="submission" date="2017-10" db="EMBL/GenBank/DDBJ databases">
        <title>Extensive intraspecific genome diversity in a model arbuscular mycorrhizal fungus.</title>
        <authorList>
            <person name="Chen E.C.H."/>
            <person name="Morin E."/>
            <person name="Baudet D."/>
            <person name="Noel J."/>
            <person name="Ndikumana S."/>
            <person name="Charron P."/>
            <person name="St-Onge C."/>
            <person name="Giorgi J."/>
            <person name="Grigoriev I.V."/>
            <person name="Roux C."/>
            <person name="Martin F.M."/>
            <person name="Corradi N."/>
        </authorList>
    </citation>
    <scope>NUCLEOTIDE SEQUENCE [LARGE SCALE GENOMIC DNA]</scope>
    <source>
        <strain evidence="2 3">A1</strain>
    </source>
</reference>
<dbReference type="GO" id="GO:0051287">
    <property type="term" value="F:NAD binding"/>
    <property type="evidence" value="ECO:0007669"/>
    <property type="project" value="InterPro"/>
</dbReference>
<dbReference type="InterPro" id="IPR014027">
    <property type="entry name" value="UDP-Glc/GDP-Man_DH_C"/>
</dbReference>
<dbReference type="SMART" id="SM00984">
    <property type="entry name" value="UDPG_MGDP_dh_C"/>
    <property type="match status" value="1"/>
</dbReference>
<accession>A0A2N0QMG4</accession>
<dbReference type="CDD" id="cd00761">
    <property type="entry name" value="Glyco_tranf_GTA_type"/>
    <property type="match status" value="1"/>
</dbReference>
<dbReference type="AlphaFoldDB" id="A0A2N0QMG4"/>
<dbReference type="InterPro" id="IPR036220">
    <property type="entry name" value="UDP-Glc/GDP-Man_DH_C_sf"/>
</dbReference>
<comment type="caution">
    <text evidence="2">The sequence shown here is derived from an EMBL/GenBank/DDBJ whole genome shotgun (WGS) entry which is preliminary data.</text>
</comment>
<dbReference type="SUPFAM" id="SSF53448">
    <property type="entry name" value="Nucleotide-diphospho-sugar transferases"/>
    <property type="match status" value="1"/>
</dbReference>
<dbReference type="Gene3D" id="3.90.550.10">
    <property type="entry name" value="Spore Coat Polysaccharide Biosynthesis Protein SpsA, Chain A"/>
    <property type="match status" value="1"/>
</dbReference>
<gene>
    <name evidence="2" type="ORF">RhiirA1_481971</name>
</gene>
<proteinExistence type="predicted"/>
<organism evidence="2 3">
    <name type="scientific">Rhizophagus irregularis</name>
    <dbReference type="NCBI Taxonomy" id="588596"/>
    <lineage>
        <taxon>Eukaryota</taxon>
        <taxon>Fungi</taxon>
        <taxon>Fungi incertae sedis</taxon>
        <taxon>Mucoromycota</taxon>
        <taxon>Glomeromycotina</taxon>
        <taxon>Glomeromycetes</taxon>
        <taxon>Glomerales</taxon>
        <taxon>Glomeraceae</taxon>
        <taxon>Rhizophagus</taxon>
    </lineage>
</organism>
<dbReference type="SUPFAM" id="SSF52413">
    <property type="entry name" value="UDP-glucose/GDP-mannose dehydrogenase C-terminal domain"/>
    <property type="match status" value="1"/>
</dbReference>
<dbReference type="Pfam" id="PF00535">
    <property type="entry name" value="Glycos_transf_2"/>
    <property type="match status" value="1"/>
</dbReference>
<reference evidence="2 3" key="2">
    <citation type="submission" date="2017-10" db="EMBL/GenBank/DDBJ databases">
        <title>Genome analyses suggest a sexual origin of heterokaryosis in a supposedly ancient asexual fungus.</title>
        <authorList>
            <person name="Corradi N."/>
            <person name="Sedzielewska K."/>
            <person name="Noel J."/>
            <person name="Charron P."/>
            <person name="Farinelli L."/>
            <person name="Marton T."/>
            <person name="Kruger M."/>
            <person name="Pelin A."/>
            <person name="Brachmann A."/>
            <person name="Corradi N."/>
        </authorList>
    </citation>
    <scope>NUCLEOTIDE SEQUENCE [LARGE SCALE GENOMIC DNA]</scope>
    <source>
        <strain evidence="2 3">A1</strain>
    </source>
</reference>
<feature type="domain" description="UDP-glucose/GDP-mannose dehydrogenase C-terminal" evidence="1">
    <location>
        <begin position="1"/>
        <end position="77"/>
    </location>
</feature>
<sequence>MKTDSDNFRQSAVIGVMNRIKKRGIEVVVYEPTLKEDIFCNSKVINNFEEFINVSDLIVANRLTDEIIRFKDKVLNNMSVQVLVATMNQKDYSLINKMNIQSDAIIANQCNKNEINEFSLNGHKYKFLSFAERGVGLNRNNALMRADADICILADDDIVFLDGYADRIENLFIENPHADVIIFNLYVEQIDQFIIKKKYNVSFLNFMRFGAPRIAFRRKSITKNGITFNLHFGGGADFCAAENSSCA</sequence>
<protein>
    <recommendedName>
        <fullName evidence="1">UDP-glucose/GDP-mannose dehydrogenase C-terminal domain-containing protein</fullName>
    </recommendedName>
</protein>
<name>A0A2N0QMG4_9GLOM</name>
<dbReference type="VEuPathDB" id="FungiDB:RhiirA1_481971"/>
<dbReference type="EMBL" id="LLXH01006147">
    <property type="protein sequence ID" value="PKC52238.1"/>
    <property type="molecule type" value="Genomic_DNA"/>
</dbReference>
<evidence type="ECO:0000259" key="1">
    <source>
        <dbReference type="SMART" id="SM00984"/>
    </source>
</evidence>
<evidence type="ECO:0000313" key="2">
    <source>
        <dbReference type="EMBL" id="PKC52238.1"/>
    </source>
</evidence>
<dbReference type="Proteomes" id="UP000232688">
    <property type="component" value="Unassembled WGS sequence"/>
</dbReference>
<evidence type="ECO:0000313" key="3">
    <source>
        <dbReference type="Proteomes" id="UP000232688"/>
    </source>
</evidence>
<dbReference type="Pfam" id="PF03720">
    <property type="entry name" value="UDPG_MGDP_dh_C"/>
    <property type="match status" value="1"/>
</dbReference>
<dbReference type="Gene3D" id="3.40.50.720">
    <property type="entry name" value="NAD(P)-binding Rossmann-like Domain"/>
    <property type="match status" value="1"/>
</dbReference>
<dbReference type="InterPro" id="IPR029044">
    <property type="entry name" value="Nucleotide-diphossugar_trans"/>
</dbReference>